<dbReference type="Proteomes" id="UP000314294">
    <property type="component" value="Unassembled WGS sequence"/>
</dbReference>
<reference evidence="1 2" key="1">
    <citation type="submission" date="2019-03" db="EMBL/GenBank/DDBJ databases">
        <title>First draft genome of Liparis tanakae, snailfish: a comprehensive survey of snailfish specific genes.</title>
        <authorList>
            <person name="Kim W."/>
            <person name="Song I."/>
            <person name="Jeong J.-H."/>
            <person name="Kim D."/>
            <person name="Kim S."/>
            <person name="Ryu S."/>
            <person name="Song J.Y."/>
            <person name="Lee S.K."/>
        </authorList>
    </citation>
    <scope>NUCLEOTIDE SEQUENCE [LARGE SCALE GENOMIC DNA]</scope>
    <source>
        <tissue evidence="1">Muscle</tissue>
    </source>
</reference>
<gene>
    <name evidence="1" type="ORF">EYF80_017466</name>
</gene>
<dbReference type="EMBL" id="SRLO01000139">
    <property type="protein sequence ID" value="TNN72314.1"/>
    <property type="molecule type" value="Genomic_DNA"/>
</dbReference>
<name>A0A4Z2I4U5_9TELE</name>
<sequence>MRSEALITLVLPTPPLLAKTLDWITGYHCSTNCRPVMLEMGMLTRPRYRCKRRLRMVGKLLNSKCSPQNTVSVRGLLVAGGADPGGLDTGV</sequence>
<proteinExistence type="predicted"/>
<keyword evidence="2" id="KW-1185">Reference proteome</keyword>
<evidence type="ECO:0000313" key="1">
    <source>
        <dbReference type="EMBL" id="TNN72314.1"/>
    </source>
</evidence>
<dbReference type="AlphaFoldDB" id="A0A4Z2I4U5"/>
<evidence type="ECO:0000313" key="2">
    <source>
        <dbReference type="Proteomes" id="UP000314294"/>
    </source>
</evidence>
<comment type="caution">
    <text evidence="1">The sequence shown here is derived from an EMBL/GenBank/DDBJ whole genome shotgun (WGS) entry which is preliminary data.</text>
</comment>
<protein>
    <submittedName>
        <fullName evidence="1">Uncharacterized protein</fullName>
    </submittedName>
</protein>
<accession>A0A4Z2I4U5</accession>
<organism evidence="1 2">
    <name type="scientific">Liparis tanakae</name>
    <name type="common">Tanaka's snailfish</name>
    <dbReference type="NCBI Taxonomy" id="230148"/>
    <lineage>
        <taxon>Eukaryota</taxon>
        <taxon>Metazoa</taxon>
        <taxon>Chordata</taxon>
        <taxon>Craniata</taxon>
        <taxon>Vertebrata</taxon>
        <taxon>Euteleostomi</taxon>
        <taxon>Actinopterygii</taxon>
        <taxon>Neopterygii</taxon>
        <taxon>Teleostei</taxon>
        <taxon>Neoteleostei</taxon>
        <taxon>Acanthomorphata</taxon>
        <taxon>Eupercaria</taxon>
        <taxon>Perciformes</taxon>
        <taxon>Cottioidei</taxon>
        <taxon>Cottales</taxon>
        <taxon>Liparidae</taxon>
        <taxon>Liparis</taxon>
    </lineage>
</organism>